<protein>
    <submittedName>
        <fullName evidence="4">Uncharacterized protein</fullName>
    </submittedName>
</protein>
<dbReference type="InterPro" id="IPR002885">
    <property type="entry name" value="PPR_rpt"/>
</dbReference>
<dbReference type="Pfam" id="PF13041">
    <property type="entry name" value="PPR_2"/>
    <property type="match status" value="3"/>
</dbReference>
<dbReference type="GO" id="GO:0048731">
    <property type="term" value="P:system development"/>
    <property type="evidence" value="ECO:0007669"/>
    <property type="project" value="UniProtKB-ARBA"/>
</dbReference>
<proteinExistence type="inferred from homology"/>
<dbReference type="PROSITE" id="PS51375">
    <property type="entry name" value="PPR"/>
    <property type="match status" value="4"/>
</dbReference>
<organism evidence="4 5">
    <name type="scientific">Ceratopteris richardii</name>
    <name type="common">Triangle waterfern</name>
    <dbReference type="NCBI Taxonomy" id="49495"/>
    <lineage>
        <taxon>Eukaryota</taxon>
        <taxon>Viridiplantae</taxon>
        <taxon>Streptophyta</taxon>
        <taxon>Embryophyta</taxon>
        <taxon>Tracheophyta</taxon>
        <taxon>Polypodiopsida</taxon>
        <taxon>Polypodiidae</taxon>
        <taxon>Polypodiales</taxon>
        <taxon>Pteridineae</taxon>
        <taxon>Pteridaceae</taxon>
        <taxon>Parkerioideae</taxon>
        <taxon>Ceratopteris</taxon>
    </lineage>
</organism>
<dbReference type="InterPro" id="IPR046960">
    <property type="entry name" value="PPR_At4g14850-like_plant"/>
</dbReference>
<evidence type="ECO:0000256" key="1">
    <source>
        <dbReference type="ARBA" id="ARBA00022737"/>
    </source>
</evidence>
<dbReference type="FunFam" id="1.25.40.10:FF:000381">
    <property type="entry name" value="Pentatricopeptide repeat-containing protein"/>
    <property type="match status" value="1"/>
</dbReference>
<name>A0A8T2RGK3_CERRI</name>
<dbReference type="Pfam" id="PF01535">
    <property type="entry name" value="PPR"/>
    <property type="match status" value="5"/>
</dbReference>
<dbReference type="EMBL" id="CM035432">
    <property type="protein sequence ID" value="KAH7294683.1"/>
    <property type="molecule type" value="Genomic_DNA"/>
</dbReference>
<dbReference type="GO" id="GO:0009451">
    <property type="term" value="P:RNA modification"/>
    <property type="evidence" value="ECO:0007669"/>
    <property type="project" value="InterPro"/>
</dbReference>
<dbReference type="Gene3D" id="1.25.40.10">
    <property type="entry name" value="Tetratricopeptide repeat domain"/>
    <property type="match status" value="5"/>
</dbReference>
<dbReference type="GO" id="GO:0005739">
    <property type="term" value="C:mitochondrion"/>
    <property type="evidence" value="ECO:0007669"/>
    <property type="project" value="UniProtKB-ARBA"/>
</dbReference>
<dbReference type="AlphaFoldDB" id="A0A8T2RGK3"/>
<evidence type="ECO:0000313" key="5">
    <source>
        <dbReference type="Proteomes" id="UP000825935"/>
    </source>
</evidence>
<keyword evidence="1" id="KW-0677">Repeat</keyword>
<dbReference type="InterPro" id="IPR011990">
    <property type="entry name" value="TPR-like_helical_dom_sf"/>
</dbReference>
<gene>
    <name evidence="4" type="ORF">KP509_27G013400</name>
</gene>
<reference evidence="4 5" key="1">
    <citation type="submission" date="2021-08" db="EMBL/GenBank/DDBJ databases">
        <title>WGS assembly of Ceratopteris richardii.</title>
        <authorList>
            <person name="Marchant D.B."/>
            <person name="Chen G."/>
            <person name="Jenkins J."/>
            <person name="Shu S."/>
            <person name="Leebens-Mack J."/>
            <person name="Grimwood J."/>
            <person name="Schmutz J."/>
            <person name="Soltis P."/>
            <person name="Soltis D."/>
            <person name="Chen Z.-H."/>
        </authorList>
    </citation>
    <scope>NUCLEOTIDE SEQUENCE [LARGE SCALE GENOMIC DNA]</scope>
    <source>
        <strain evidence="4">Whitten #5841</strain>
        <tissue evidence="4">Leaf</tissue>
    </source>
</reference>
<evidence type="ECO:0000256" key="3">
    <source>
        <dbReference type="PROSITE-ProRule" id="PRU00708"/>
    </source>
</evidence>
<dbReference type="GO" id="GO:0003723">
    <property type="term" value="F:RNA binding"/>
    <property type="evidence" value="ECO:0007669"/>
    <property type="project" value="InterPro"/>
</dbReference>
<evidence type="ECO:0000256" key="2">
    <source>
        <dbReference type="ARBA" id="ARBA00061659"/>
    </source>
</evidence>
<comment type="similarity">
    <text evidence="2">Belongs to the PPR family. PCMP-E subfamily.</text>
</comment>
<dbReference type="FunFam" id="1.25.40.10:FF:000205">
    <property type="entry name" value="Pentatricopeptide repeat-containing protein, mitochondrial"/>
    <property type="match status" value="1"/>
</dbReference>
<accession>A0A8T2RGK3</accession>
<feature type="repeat" description="PPR" evidence="3">
    <location>
        <begin position="341"/>
        <end position="375"/>
    </location>
</feature>
<evidence type="ECO:0000313" key="4">
    <source>
        <dbReference type="EMBL" id="KAH7294683.1"/>
    </source>
</evidence>
<sequence length="685" mass="76491">MFPILRRRIGTSIRKGSTSGLSVIRHPLLKLACSESACVYYSSELRNANFNSWKSSSLENEISCLEGLGRFPSTETLIEILQRCRKERNLTCARRLNAYLLQRNLHRHKSLGNYLVAMLADCGCLQESRVIFDTLTQTNIYSYNALIYGYINLGDLWQAKHLHQKMQTDLIQPTSYTFVALLTACSALQDLEWGYEIQHEIVKHGLEDDTFVGNALLNMFCKCGSLLEADLVFNKLSVRDVVSWSSIMRGYMDFGDHSKVLNNFAQMQLYGVAPNIVTFICTLKSCSALKEVQSGFGIYCEVVKMGYESDTSLANSIIDMFSKCGNLGEAQMVFDNLLGRDIVSWNSLLAGYVGHGLIKQASSLLSRMLRSNMLLDDASFLGGLRACANSRDINCGRQLYVEIVKRGMEQDFQIGNTLVDMFGKCSSLEEARLVFDGLPSRNVISLSAMMTCYIEHGFGSEALKCLEQIHVEGPLPDPVILTCCLKACCNIGAVKTGQEVHNEVIKYGFEIDVHTGTTLIDMYGEFGLLADARAVFDSSPKRNLLAWTALIKGYGINHESHMALQCFQSMQEEGIKPDAIVYTSLLVACSHSNLVSEGKDYFELMEKDPESWRQTIHHFACFLDVLARAGHINEAVKVLDTMRCLPPKEMCKALLSACKFYGTSEQALQCLQHLQKSMPAISFPV</sequence>
<dbReference type="NCBIfam" id="TIGR00756">
    <property type="entry name" value="PPR"/>
    <property type="match status" value="2"/>
</dbReference>
<dbReference type="PANTHER" id="PTHR47926:SF382">
    <property type="entry name" value="PENTACOTRIPEPTIDE-REPEAT REGION OF PRORP DOMAIN-CONTAINING PROTEIN"/>
    <property type="match status" value="1"/>
</dbReference>
<feature type="repeat" description="PPR" evidence="3">
    <location>
        <begin position="543"/>
        <end position="577"/>
    </location>
</feature>
<comment type="caution">
    <text evidence="4">The sequence shown here is derived from an EMBL/GenBank/DDBJ whole genome shotgun (WGS) entry which is preliminary data.</text>
</comment>
<dbReference type="OrthoDB" id="185373at2759"/>
<dbReference type="Proteomes" id="UP000825935">
    <property type="component" value="Chromosome 27"/>
</dbReference>
<dbReference type="PANTHER" id="PTHR47926">
    <property type="entry name" value="PENTATRICOPEPTIDE REPEAT-CONTAINING PROTEIN"/>
    <property type="match status" value="1"/>
</dbReference>
<feature type="repeat" description="PPR" evidence="3">
    <location>
        <begin position="139"/>
        <end position="173"/>
    </location>
</feature>
<keyword evidence="5" id="KW-1185">Reference proteome</keyword>
<dbReference type="FunFam" id="1.25.40.10:FF:000158">
    <property type="entry name" value="pentatricopeptide repeat-containing protein At2g33680"/>
    <property type="match status" value="1"/>
</dbReference>
<feature type="repeat" description="PPR" evidence="3">
    <location>
        <begin position="240"/>
        <end position="274"/>
    </location>
</feature>